<evidence type="ECO:0000313" key="2">
    <source>
        <dbReference type="Proteomes" id="UP000199412"/>
    </source>
</evidence>
<dbReference type="Proteomes" id="UP000199412">
    <property type="component" value="Unassembled WGS sequence"/>
</dbReference>
<dbReference type="EMBL" id="FNAP01000016">
    <property type="protein sequence ID" value="SDE92149.1"/>
    <property type="molecule type" value="Genomic_DNA"/>
</dbReference>
<dbReference type="Gene3D" id="2.40.160.20">
    <property type="match status" value="1"/>
</dbReference>
<name>A0A1G7GW37_9PROT</name>
<dbReference type="Pfam" id="PF09411">
    <property type="entry name" value="PagL"/>
    <property type="match status" value="1"/>
</dbReference>
<dbReference type="OrthoDB" id="6199047at2"/>
<keyword evidence="2" id="KW-1185">Reference proteome</keyword>
<accession>A0A1G7GW37</accession>
<evidence type="ECO:0000313" key="1">
    <source>
        <dbReference type="EMBL" id="SDE92149.1"/>
    </source>
</evidence>
<gene>
    <name evidence="1" type="ORF">SAMN05421720_11619</name>
</gene>
<dbReference type="RefSeq" id="WP_092787830.1">
    <property type="nucleotide sequence ID" value="NZ_FNAP01000016.1"/>
</dbReference>
<protein>
    <submittedName>
        <fullName evidence="1">Lipid A 3-O-deacylase (PagL)</fullName>
    </submittedName>
</protein>
<sequence>MTWTVSRALTVGLVGLGLSVGAPGSTARADQDFNLIAAASLAVIGAGMIGDHIRGNDIWAPGPEEPFRVALGAGVANVNPDNEADGDTLYGLFRAEARLPMKLWRFTPIAGVEVTHEGSVYGYGGLALDVFFGENILVTPSAAVGFYSAGGGRDLGYPLEFRTGLEAAWQFEGGTRLGLAYHHISNAELGDRNPGIENLTVNLAVPLGMVFGE</sequence>
<organism evidence="1 2">
    <name type="scientific">Rhodospira trueperi</name>
    <dbReference type="NCBI Taxonomy" id="69960"/>
    <lineage>
        <taxon>Bacteria</taxon>
        <taxon>Pseudomonadati</taxon>
        <taxon>Pseudomonadota</taxon>
        <taxon>Alphaproteobacteria</taxon>
        <taxon>Rhodospirillales</taxon>
        <taxon>Rhodospirillaceae</taxon>
        <taxon>Rhodospira</taxon>
    </lineage>
</organism>
<proteinExistence type="predicted"/>
<dbReference type="InterPro" id="IPR018550">
    <property type="entry name" value="Lipid-A_deacylase-rel"/>
</dbReference>
<dbReference type="STRING" id="69960.SAMN05421720_11619"/>
<dbReference type="AlphaFoldDB" id="A0A1G7GW37"/>
<reference evidence="1 2" key="1">
    <citation type="submission" date="2016-10" db="EMBL/GenBank/DDBJ databases">
        <authorList>
            <person name="de Groot N.N."/>
        </authorList>
    </citation>
    <scope>NUCLEOTIDE SEQUENCE [LARGE SCALE GENOMIC DNA]</scope>
    <source>
        <strain evidence="1 2">ATCC 700224</strain>
    </source>
</reference>